<name>A0A9P4IID3_9PEZI</name>
<evidence type="ECO:0000256" key="5">
    <source>
        <dbReference type="ARBA" id="ARBA00022989"/>
    </source>
</evidence>
<feature type="transmembrane region" description="Helical" evidence="7">
    <location>
        <begin position="416"/>
        <end position="435"/>
    </location>
</feature>
<evidence type="ECO:0000256" key="7">
    <source>
        <dbReference type="SAM" id="Phobius"/>
    </source>
</evidence>
<feature type="transmembrane region" description="Helical" evidence="7">
    <location>
        <begin position="442"/>
        <end position="460"/>
    </location>
</feature>
<gene>
    <name evidence="8" type="ORF">NA57DRAFT_36565</name>
</gene>
<dbReference type="InterPro" id="IPR004813">
    <property type="entry name" value="OPT"/>
</dbReference>
<feature type="transmembrane region" description="Helical" evidence="7">
    <location>
        <begin position="231"/>
        <end position="254"/>
    </location>
</feature>
<feature type="transmembrane region" description="Helical" evidence="7">
    <location>
        <begin position="632"/>
        <end position="659"/>
    </location>
</feature>
<protein>
    <submittedName>
        <fullName evidence="8">OPT superfamily oligopeptide transporter</fullName>
    </submittedName>
</protein>
<feature type="transmembrane region" description="Helical" evidence="7">
    <location>
        <begin position="66"/>
        <end position="87"/>
    </location>
</feature>
<dbReference type="GO" id="GO:0000329">
    <property type="term" value="C:fungal-type vacuole membrane"/>
    <property type="evidence" value="ECO:0007669"/>
    <property type="project" value="TreeGrafter"/>
</dbReference>
<feature type="transmembrane region" description="Helical" evidence="7">
    <location>
        <begin position="671"/>
        <end position="693"/>
    </location>
</feature>
<dbReference type="Pfam" id="PF03169">
    <property type="entry name" value="OPT"/>
    <property type="match status" value="1"/>
</dbReference>
<evidence type="ECO:0000256" key="6">
    <source>
        <dbReference type="ARBA" id="ARBA00023136"/>
    </source>
</evidence>
<dbReference type="AlphaFoldDB" id="A0A9P4IID3"/>
<reference evidence="8" key="1">
    <citation type="journal article" date="2020" name="Stud. Mycol.">
        <title>101 Dothideomycetes genomes: a test case for predicting lifestyles and emergence of pathogens.</title>
        <authorList>
            <person name="Haridas S."/>
            <person name="Albert R."/>
            <person name="Binder M."/>
            <person name="Bloem J."/>
            <person name="Labutti K."/>
            <person name="Salamov A."/>
            <person name="Andreopoulos B."/>
            <person name="Baker S."/>
            <person name="Barry K."/>
            <person name="Bills G."/>
            <person name="Bluhm B."/>
            <person name="Cannon C."/>
            <person name="Castanera R."/>
            <person name="Culley D."/>
            <person name="Daum C."/>
            <person name="Ezra D."/>
            <person name="Gonzalez J."/>
            <person name="Henrissat B."/>
            <person name="Kuo A."/>
            <person name="Liang C."/>
            <person name="Lipzen A."/>
            <person name="Lutzoni F."/>
            <person name="Magnuson J."/>
            <person name="Mondo S."/>
            <person name="Nolan M."/>
            <person name="Ohm R."/>
            <person name="Pangilinan J."/>
            <person name="Park H.-J."/>
            <person name="Ramirez L."/>
            <person name="Alfaro M."/>
            <person name="Sun H."/>
            <person name="Tritt A."/>
            <person name="Yoshinaga Y."/>
            <person name="Zwiers L.-H."/>
            <person name="Turgeon B."/>
            <person name="Goodwin S."/>
            <person name="Spatafora J."/>
            <person name="Crous P."/>
            <person name="Grigoriev I."/>
        </authorList>
    </citation>
    <scope>NUCLEOTIDE SEQUENCE</scope>
    <source>
        <strain evidence="8">CBS 133067</strain>
    </source>
</reference>
<dbReference type="InterPro" id="IPR045035">
    <property type="entry name" value="YSL-like"/>
</dbReference>
<feature type="transmembrane region" description="Helical" evidence="7">
    <location>
        <begin position="600"/>
        <end position="620"/>
    </location>
</feature>
<feature type="transmembrane region" description="Helical" evidence="7">
    <location>
        <begin position="354"/>
        <end position="373"/>
    </location>
</feature>
<dbReference type="Proteomes" id="UP000799772">
    <property type="component" value="Unassembled WGS sequence"/>
</dbReference>
<feature type="transmembrane region" description="Helical" evidence="7">
    <location>
        <begin position="285"/>
        <end position="312"/>
    </location>
</feature>
<sequence>MDGNSDNISSIEKELKADQKIGFDKVEATITVDSGDVSDVQHINEELSHEEQFPEDPNAEPETQQFTIRAVLVGCILGGVIAASNIYLGLKTGWTFGASLFGSILGFAILKPLSKVLPTYLGGGYFGPKENVCVQSAATAAGSLGLIYASGIPAAYQLGLLSGHPKDDFGRLITFTIACAYYGMCFAIPLRKFYILKQKLVFPSAVAAAHTIRALHSGLNAEITARKKTKALVFAFLGAITLRVVSEYAPGILWDWHWGWTLYRLGWSAAIRVENWSWVLEFTPAFTGAGMLTGINASYSFFGGAILGWAIIAPSLISTGKAFGVPVSPEFPGYMNYMGMVLDDPVHHPSPRYWLIWPGTMLLLCASFSELGANWRTLWASLIQVLQPFFKRLRGIEIDEKDLIHDPAPPEEQVPWWLWTGGIVFATFLTCLVLGVQYGQNVGVSILAIIFAFLFSFIGAESAGRTNIIPVTSVGNASQLVIGGVTRGKYSTGKGELLNTTAGLVALAASEQSADMLGDLKTTHLLRASPRVQFYAQSIGALVSIFMSTGLYVLFSTAYPCINNLELADHCSFAAPDVASWRAIAVAVSSPELPIPPSSGYTAIAMGVVAVLTTIIKYQWVPPKYWVYVPNWNAVGIAWILNTTTYPTAMMLGATFAFFWRKNAPSNYAMYCYAVAAGFIAGEGLGGIVGAILQVAGVSGAVKGTAVGCPGGVYCG</sequence>
<evidence type="ECO:0000256" key="4">
    <source>
        <dbReference type="ARBA" id="ARBA00022692"/>
    </source>
</evidence>
<evidence type="ECO:0000313" key="9">
    <source>
        <dbReference type="Proteomes" id="UP000799772"/>
    </source>
</evidence>
<dbReference type="NCBIfam" id="TIGR00728">
    <property type="entry name" value="OPT_sfam"/>
    <property type="match status" value="1"/>
</dbReference>
<dbReference type="PANTHER" id="PTHR31645">
    <property type="entry name" value="OLIGOPEPTIDE TRANSPORTER YGL114W-RELATED"/>
    <property type="match status" value="1"/>
</dbReference>
<feature type="transmembrane region" description="Helical" evidence="7">
    <location>
        <begin position="93"/>
        <end position="110"/>
    </location>
</feature>
<keyword evidence="6 7" id="KW-0472">Membrane</keyword>
<accession>A0A9P4IID3</accession>
<evidence type="ECO:0000256" key="3">
    <source>
        <dbReference type="ARBA" id="ARBA00022448"/>
    </source>
</evidence>
<evidence type="ECO:0000256" key="2">
    <source>
        <dbReference type="ARBA" id="ARBA00008807"/>
    </source>
</evidence>
<keyword evidence="9" id="KW-1185">Reference proteome</keyword>
<dbReference type="EMBL" id="ML978124">
    <property type="protein sequence ID" value="KAF2100518.1"/>
    <property type="molecule type" value="Genomic_DNA"/>
</dbReference>
<proteinExistence type="inferred from homology"/>
<keyword evidence="3" id="KW-0813">Transport</keyword>
<comment type="caution">
    <text evidence="8">The sequence shown here is derived from an EMBL/GenBank/DDBJ whole genome shotgun (WGS) entry which is preliminary data.</text>
</comment>
<dbReference type="GO" id="GO:0035673">
    <property type="term" value="F:oligopeptide transmembrane transporter activity"/>
    <property type="evidence" value="ECO:0007669"/>
    <property type="project" value="InterPro"/>
</dbReference>
<evidence type="ECO:0000256" key="1">
    <source>
        <dbReference type="ARBA" id="ARBA00004141"/>
    </source>
</evidence>
<keyword evidence="5 7" id="KW-1133">Transmembrane helix</keyword>
<comment type="subcellular location">
    <subcellularLocation>
        <location evidence="1">Membrane</location>
        <topology evidence="1">Multi-pass membrane protein</topology>
    </subcellularLocation>
</comment>
<evidence type="ECO:0000313" key="8">
    <source>
        <dbReference type="EMBL" id="KAF2100518.1"/>
    </source>
</evidence>
<keyword evidence="4 7" id="KW-0812">Transmembrane</keyword>
<comment type="similarity">
    <text evidence="2">Belongs to the oligopeptide OPT transporter family.</text>
</comment>
<feature type="transmembrane region" description="Helical" evidence="7">
    <location>
        <begin position="169"/>
        <end position="190"/>
    </location>
</feature>
<dbReference type="PANTHER" id="PTHR31645:SF3">
    <property type="entry name" value="OLIGOPEPTIDE TRANSPORTER"/>
    <property type="match status" value="1"/>
</dbReference>
<dbReference type="OrthoDB" id="77405at2759"/>
<organism evidence="8 9">
    <name type="scientific">Rhizodiscina lignyota</name>
    <dbReference type="NCBI Taxonomy" id="1504668"/>
    <lineage>
        <taxon>Eukaryota</taxon>
        <taxon>Fungi</taxon>
        <taxon>Dikarya</taxon>
        <taxon>Ascomycota</taxon>
        <taxon>Pezizomycotina</taxon>
        <taxon>Dothideomycetes</taxon>
        <taxon>Pleosporomycetidae</taxon>
        <taxon>Aulographales</taxon>
        <taxon>Rhizodiscinaceae</taxon>
        <taxon>Rhizodiscina</taxon>
    </lineage>
</organism>
<feature type="transmembrane region" description="Helical" evidence="7">
    <location>
        <begin position="534"/>
        <end position="555"/>
    </location>
</feature>